<organism evidence="4 5">
    <name type="scientific">Aureimonas altamirensis DSM 21988</name>
    <dbReference type="NCBI Taxonomy" id="1121026"/>
    <lineage>
        <taxon>Bacteria</taxon>
        <taxon>Pseudomonadati</taxon>
        <taxon>Pseudomonadota</taxon>
        <taxon>Alphaproteobacteria</taxon>
        <taxon>Hyphomicrobiales</taxon>
        <taxon>Aurantimonadaceae</taxon>
        <taxon>Aureimonas</taxon>
    </lineage>
</organism>
<evidence type="ECO:0000259" key="2">
    <source>
        <dbReference type="Pfam" id="PF08770"/>
    </source>
</evidence>
<dbReference type="Pfam" id="PF08770">
    <property type="entry name" value="SoxZ"/>
    <property type="match status" value="1"/>
</dbReference>
<sequence>MAAMPINRFSSAALVALVLGLSVTAGAGPSRASDSWSELKGAIFGDRAIADDRVVELEAPSRATDPAVVPVVIRLAEDAAIKQVTLIVDENPAPVAATFTLGPDTGIRSIETRLRVNAYSNVRAVAETADGALHESVVYVKASGGCAAPAARNPAEAASTLGEMRLRRLVEAANGQTQEAQLMIRHPNNSGLQRDQVTHLYIPAHFVSDLEVRLDDKPFLSMSGGISISEDPNFRFRYDGPEGVFRVIASDTEGQTFAKVFSPGEG</sequence>
<dbReference type="Gene3D" id="2.60.40.2470">
    <property type="entry name" value="SoxY domain"/>
    <property type="match status" value="1"/>
</dbReference>
<dbReference type="InterPro" id="IPR013783">
    <property type="entry name" value="Ig-like_fold"/>
</dbReference>
<evidence type="ECO:0000313" key="4">
    <source>
        <dbReference type="EMBL" id="SHJ10856.1"/>
    </source>
</evidence>
<dbReference type="Gene3D" id="2.60.40.10">
    <property type="entry name" value="Immunoglobulins"/>
    <property type="match status" value="1"/>
</dbReference>
<feature type="domain" description="Sulphur oxidation protein SoxZ" evidence="2">
    <location>
        <begin position="171"/>
        <end position="259"/>
    </location>
</feature>
<keyword evidence="5" id="KW-1185">Reference proteome</keyword>
<gene>
    <name evidence="4" type="ORF">SAMN02745911_1696</name>
</gene>
<dbReference type="NCBIfam" id="TIGR04557">
    <property type="entry name" value="fuse_rel_SoxYZ"/>
    <property type="match status" value="1"/>
</dbReference>
<name>A0ABY1IFQ4_9HYPH</name>
<dbReference type="InterPro" id="IPR014756">
    <property type="entry name" value="Ig_E-set"/>
</dbReference>
<dbReference type="InterPro" id="IPR030831">
    <property type="entry name" value="Fuse-rel_SoxYZ"/>
</dbReference>
<evidence type="ECO:0000313" key="5">
    <source>
        <dbReference type="Proteomes" id="UP000184290"/>
    </source>
</evidence>
<feature type="domain" description="Ig-like SoxY" evidence="3">
    <location>
        <begin position="42"/>
        <end position="146"/>
    </location>
</feature>
<comment type="caution">
    <text evidence="4">The sequence shown here is derived from an EMBL/GenBank/DDBJ whole genome shotgun (WGS) entry which is preliminary data.</text>
</comment>
<accession>A0ABY1IFQ4</accession>
<dbReference type="InterPro" id="IPR038162">
    <property type="entry name" value="SoxY_sf"/>
</dbReference>
<dbReference type="SUPFAM" id="SSF81296">
    <property type="entry name" value="E set domains"/>
    <property type="match status" value="1"/>
</dbReference>
<dbReference type="Pfam" id="PF13501">
    <property type="entry name" value="SoxY"/>
    <property type="match status" value="1"/>
</dbReference>
<keyword evidence="1" id="KW-0732">Signal</keyword>
<reference evidence="4 5" key="1">
    <citation type="submission" date="2016-11" db="EMBL/GenBank/DDBJ databases">
        <authorList>
            <person name="Varghese N."/>
            <person name="Submissions S."/>
        </authorList>
    </citation>
    <scope>NUCLEOTIDE SEQUENCE [LARGE SCALE GENOMIC DNA]</scope>
    <source>
        <strain evidence="4 5">DSM 21988</strain>
    </source>
</reference>
<dbReference type="Proteomes" id="UP000184290">
    <property type="component" value="Unassembled WGS sequence"/>
</dbReference>
<dbReference type="InterPro" id="IPR032711">
    <property type="entry name" value="SoxY"/>
</dbReference>
<proteinExistence type="predicted"/>
<dbReference type="EMBL" id="FQZC01000002">
    <property type="protein sequence ID" value="SHJ10856.1"/>
    <property type="molecule type" value="Genomic_DNA"/>
</dbReference>
<feature type="signal peptide" evidence="1">
    <location>
        <begin position="1"/>
        <end position="27"/>
    </location>
</feature>
<evidence type="ECO:0000256" key="1">
    <source>
        <dbReference type="SAM" id="SignalP"/>
    </source>
</evidence>
<dbReference type="InterPro" id="IPR014880">
    <property type="entry name" value="SoxZ_dom"/>
</dbReference>
<evidence type="ECO:0000259" key="3">
    <source>
        <dbReference type="Pfam" id="PF13501"/>
    </source>
</evidence>
<dbReference type="RefSeq" id="WP_244489356.1">
    <property type="nucleotide sequence ID" value="NZ_FQZC01000002.1"/>
</dbReference>
<feature type="chain" id="PRO_5046957073" evidence="1">
    <location>
        <begin position="28"/>
        <end position="266"/>
    </location>
</feature>
<protein>
    <submittedName>
        <fullName evidence="4">Sulfur-oxidizing protein SoxY</fullName>
    </submittedName>
</protein>